<proteinExistence type="predicted"/>
<dbReference type="GO" id="GO:0008168">
    <property type="term" value="F:methyltransferase activity"/>
    <property type="evidence" value="ECO:0007669"/>
    <property type="project" value="UniProtKB-KW"/>
</dbReference>
<comment type="caution">
    <text evidence="4">The sequence shown here is derived from an EMBL/GenBank/DDBJ whole genome shotgun (WGS) entry which is preliminary data.</text>
</comment>
<evidence type="ECO:0000256" key="1">
    <source>
        <dbReference type="ARBA" id="ARBA00022603"/>
    </source>
</evidence>
<name>A0AA38INV0_9CUCU</name>
<dbReference type="Proteomes" id="UP001168821">
    <property type="component" value="Unassembled WGS sequence"/>
</dbReference>
<dbReference type="CDD" id="cd02440">
    <property type="entry name" value="AdoMet_MTases"/>
    <property type="match status" value="1"/>
</dbReference>
<reference evidence="4" key="1">
    <citation type="journal article" date="2023" name="G3 (Bethesda)">
        <title>Whole genome assemblies of Zophobas morio and Tenebrio molitor.</title>
        <authorList>
            <person name="Kaur S."/>
            <person name="Stinson S.A."/>
            <person name="diCenzo G.C."/>
        </authorList>
    </citation>
    <scope>NUCLEOTIDE SEQUENCE</scope>
    <source>
        <strain evidence="4">QUZm001</strain>
    </source>
</reference>
<keyword evidence="2" id="KW-0808">Transferase</keyword>
<gene>
    <name evidence="4" type="ORF">Zmor_009357</name>
</gene>
<dbReference type="GO" id="GO:0032259">
    <property type="term" value="P:methylation"/>
    <property type="evidence" value="ECO:0007669"/>
    <property type="project" value="UniProtKB-KW"/>
</dbReference>
<feature type="domain" description="Methyltransferase" evidence="3">
    <location>
        <begin position="38"/>
        <end position="135"/>
    </location>
</feature>
<dbReference type="PANTHER" id="PTHR43861:SF1">
    <property type="entry name" value="TRANS-ACONITATE 2-METHYLTRANSFERASE"/>
    <property type="match status" value="1"/>
</dbReference>
<evidence type="ECO:0000259" key="3">
    <source>
        <dbReference type="Pfam" id="PF13649"/>
    </source>
</evidence>
<evidence type="ECO:0000256" key="2">
    <source>
        <dbReference type="ARBA" id="ARBA00022679"/>
    </source>
</evidence>
<dbReference type="PANTHER" id="PTHR43861">
    <property type="entry name" value="TRANS-ACONITATE 2-METHYLTRANSFERASE-RELATED"/>
    <property type="match status" value="1"/>
</dbReference>
<dbReference type="Pfam" id="PF13649">
    <property type="entry name" value="Methyltransf_25"/>
    <property type="match status" value="1"/>
</dbReference>
<dbReference type="Gene3D" id="3.40.50.150">
    <property type="entry name" value="Vaccinia Virus protein VP39"/>
    <property type="match status" value="1"/>
</dbReference>
<evidence type="ECO:0000313" key="4">
    <source>
        <dbReference type="EMBL" id="KAJ3657566.1"/>
    </source>
</evidence>
<organism evidence="4 5">
    <name type="scientific">Zophobas morio</name>
    <dbReference type="NCBI Taxonomy" id="2755281"/>
    <lineage>
        <taxon>Eukaryota</taxon>
        <taxon>Metazoa</taxon>
        <taxon>Ecdysozoa</taxon>
        <taxon>Arthropoda</taxon>
        <taxon>Hexapoda</taxon>
        <taxon>Insecta</taxon>
        <taxon>Pterygota</taxon>
        <taxon>Neoptera</taxon>
        <taxon>Endopterygota</taxon>
        <taxon>Coleoptera</taxon>
        <taxon>Polyphaga</taxon>
        <taxon>Cucujiformia</taxon>
        <taxon>Tenebrionidae</taxon>
        <taxon>Zophobas</taxon>
    </lineage>
</organism>
<accession>A0AA38INV0</accession>
<dbReference type="InterPro" id="IPR029063">
    <property type="entry name" value="SAM-dependent_MTases_sf"/>
</dbReference>
<dbReference type="EMBL" id="JALNTZ010000003">
    <property type="protein sequence ID" value="KAJ3657566.1"/>
    <property type="molecule type" value="Genomic_DNA"/>
</dbReference>
<sequence length="280" mass="32257">MNEDPALYSKNCQMQRFDANYFLTTYLSQVNVKDNAAVLDVGAGDGLVTLEVLLPRLPNFKKLVVSDKSKKMVDFAKNRFHDERIETVQMDIVDYHKSFKDYFDHIFSFYCLNNVPEEKTPKAMKNIFDMLKPGGTFLATLIVNSSFFDICETMVKDNKWPKAMADYAKSFSPYRGLDNPEDKLRLFLEHAGFDVQICKYEKREFIYGGLKHFLDFGLAVVPILKVDSQDERTKFVADFKETIENCNELRIENSSEGEKVHFFYSALVVCASKPVRVCVT</sequence>
<dbReference type="SUPFAM" id="SSF53335">
    <property type="entry name" value="S-adenosyl-L-methionine-dependent methyltransferases"/>
    <property type="match status" value="1"/>
</dbReference>
<keyword evidence="5" id="KW-1185">Reference proteome</keyword>
<dbReference type="InterPro" id="IPR041698">
    <property type="entry name" value="Methyltransf_25"/>
</dbReference>
<protein>
    <recommendedName>
        <fullName evidence="3">Methyltransferase domain-containing protein</fullName>
    </recommendedName>
</protein>
<evidence type="ECO:0000313" key="5">
    <source>
        <dbReference type="Proteomes" id="UP001168821"/>
    </source>
</evidence>
<keyword evidence="1" id="KW-0489">Methyltransferase</keyword>
<dbReference type="AlphaFoldDB" id="A0AA38INV0"/>